<reference evidence="2" key="1">
    <citation type="submission" date="2023-04" db="EMBL/GenBank/DDBJ databases">
        <title>Chromosome-level genome of Chaenocephalus aceratus.</title>
        <authorList>
            <person name="Park H."/>
        </authorList>
    </citation>
    <scope>NUCLEOTIDE SEQUENCE</scope>
    <source>
        <strain evidence="2">DE</strain>
        <tissue evidence="2">Muscle</tissue>
    </source>
</reference>
<evidence type="ECO:0000256" key="1">
    <source>
        <dbReference type="SAM" id="MobiDB-lite"/>
    </source>
</evidence>
<evidence type="ECO:0000313" key="2">
    <source>
        <dbReference type="EMBL" id="KAK1888645.1"/>
    </source>
</evidence>
<dbReference type="EMBL" id="JASDAP010000017">
    <property type="protein sequence ID" value="KAK1888645.1"/>
    <property type="molecule type" value="Genomic_DNA"/>
</dbReference>
<sequence length="291" mass="31773">MGTSAPFNEPPGSPLSTGRSGVNSGGVKHKSGQKPDSTGVPDIPHTSGLLFLLRLAHDATALQDHRSGGKGRAKSVVTMSRLTGSLDECVCVEHTLMTQPFHHYHRDSLSASALHKQERFSKTLQTLALGSLQCPGHKELKGRHACFKQRQLLCDSFFAVAWATYLKPHQSPRRQKKSYGSAVRRLWHLGSKEDCWRRRAVPEVTSCSTAGPLFGPGPGYTAIISHESFHMAREAAVSHHCFSCLPTKKKGVQLSPADLTTDTLCAQKPRKQGFSLSHPPLENTYTSVGYP</sequence>
<feature type="region of interest" description="Disordered" evidence="1">
    <location>
        <begin position="1"/>
        <end position="43"/>
    </location>
</feature>
<evidence type="ECO:0000313" key="3">
    <source>
        <dbReference type="Proteomes" id="UP001228049"/>
    </source>
</evidence>
<name>A0AAD9BRA4_DISEL</name>
<proteinExistence type="predicted"/>
<protein>
    <submittedName>
        <fullName evidence="2">Deoxyguanosinetriphosphate triphosphohydrolase-like protein</fullName>
    </submittedName>
</protein>
<organism evidence="2 3">
    <name type="scientific">Dissostichus eleginoides</name>
    <name type="common">Patagonian toothfish</name>
    <name type="synonym">Dissostichus amissus</name>
    <dbReference type="NCBI Taxonomy" id="100907"/>
    <lineage>
        <taxon>Eukaryota</taxon>
        <taxon>Metazoa</taxon>
        <taxon>Chordata</taxon>
        <taxon>Craniata</taxon>
        <taxon>Vertebrata</taxon>
        <taxon>Euteleostomi</taxon>
        <taxon>Actinopterygii</taxon>
        <taxon>Neopterygii</taxon>
        <taxon>Teleostei</taxon>
        <taxon>Neoteleostei</taxon>
        <taxon>Acanthomorphata</taxon>
        <taxon>Eupercaria</taxon>
        <taxon>Perciformes</taxon>
        <taxon>Notothenioidei</taxon>
        <taxon>Nototheniidae</taxon>
        <taxon>Dissostichus</taxon>
    </lineage>
</organism>
<keyword evidence="3" id="KW-1185">Reference proteome</keyword>
<gene>
    <name evidence="2" type="ORF">KUDE01_013325</name>
</gene>
<dbReference type="Proteomes" id="UP001228049">
    <property type="component" value="Unassembled WGS sequence"/>
</dbReference>
<dbReference type="AlphaFoldDB" id="A0AAD9BRA4"/>
<comment type="caution">
    <text evidence="2">The sequence shown here is derived from an EMBL/GenBank/DDBJ whole genome shotgun (WGS) entry which is preliminary data.</text>
</comment>
<accession>A0AAD9BRA4</accession>